<comment type="similarity">
    <text evidence="8">Belongs to the TRAP transporter small permease family.</text>
</comment>
<keyword evidence="6 9" id="KW-1133">Transmembrane helix</keyword>
<dbReference type="GO" id="GO:0005886">
    <property type="term" value="C:plasma membrane"/>
    <property type="evidence" value="ECO:0007669"/>
    <property type="project" value="UniProtKB-SubCell"/>
</dbReference>
<dbReference type="PANTHER" id="PTHR35011:SF10">
    <property type="entry name" value="TRAP TRANSPORTER SMALL PERMEASE PROTEIN"/>
    <property type="match status" value="1"/>
</dbReference>
<dbReference type="InterPro" id="IPR055348">
    <property type="entry name" value="DctQ"/>
</dbReference>
<comment type="subcellular location">
    <subcellularLocation>
        <location evidence="1">Cell inner membrane</location>
        <topology evidence="1">Multi-pass membrane protein</topology>
    </subcellularLocation>
</comment>
<evidence type="ECO:0000256" key="5">
    <source>
        <dbReference type="ARBA" id="ARBA00022692"/>
    </source>
</evidence>
<reference evidence="11" key="2">
    <citation type="submission" date="2021-04" db="EMBL/GenBank/DDBJ databases">
        <authorList>
            <person name="Liu J."/>
        </authorList>
    </citation>
    <scope>NUCLEOTIDE SEQUENCE</scope>
    <source>
        <strain evidence="11">BAD-6</strain>
    </source>
</reference>
<accession>A0A8J8B2B2</accession>
<evidence type="ECO:0000259" key="10">
    <source>
        <dbReference type="Pfam" id="PF04290"/>
    </source>
</evidence>
<evidence type="ECO:0000256" key="3">
    <source>
        <dbReference type="ARBA" id="ARBA00022475"/>
    </source>
</evidence>
<organism evidence="11 12">
    <name type="scientific">Sinanaerobacter chloroacetimidivorans</name>
    <dbReference type="NCBI Taxonomy" id="2818044"/>
    <lineage>
        <taxon>Bacteria</taxon>
        <taxon>Bacillati</taxon>
        <taxon>Bacillota</taxon>
        <taxon>Clostridia</taxon>
        <taxon>Peptostreptococcales</taxon>
        <taxon>Anaerovoracaceae</taxon>
        <taxon>Sinanaerobacter</taxon>
    </lineage>
</organism>
<dbReference type="InterPro" id="IPR007387">
    <property type="entry name" value="TRAP_DctQ"/>
</dbReference>
<proteinExistence type="inferred from homology"/>
<evidence type="ECO:0000256" key="6">
    <source>
        <dbReference type="ARBA" id="ARBA00022989"/>
    </source>
</evidence>
<keyword evidence="12" id="KW-1185">Reference proteome</keyword>
<comment type="caution">
    <text evidence="11">The sequence shown here is derived from an EMBL/GenBank/DDBJ whole genome shotgun (WGS) entry which is preliminary data.</text>
</comment>
<evidence type="ECO:0000256" key="4">
    <source>
        <dbReference type="ARBA" id="ARBA00022519"/>
    </source>
</evidence>
<dbReference type="PANTHER" id="PTHR35011">
    <property type="entry name" value="2,3-DIKETO-L-GULONATE TRAP TRANSPORTER SMALL PERMEASE PROTEIN YIAM"/>
    <property type="match status" value="1"/>
</dbReference>
<feature type="transmembrane region" description="Helical" evidence="9">
    <location>
        <begin position="45"/>
        <end position="63"/>
    </location>
</feature>
<evidence type="ECO:0000256" key="2">
    <source>
        <dbReference type="ARBA" id="ARBA00022448"/>
    </source>
</evidence>
<keyword evidence="7 9" id="KW-0472">Membrane</keyword>
<dbReference type="Pfam" id="PF04290">
    <property type="entry name" value="DctQ"/>
    <property type="match status" value="1"/>
</dbReference>
<evidence type="ECO:0000256" key="8">
    <source>
        <dbReference type="ARBA" id="ARBA00038436"/>
    </source>
</evidence>
<evidence type="ECO:0000256" key="7">
    <source>
        <dbReference type="ARBA" id="ARBA00023136"/>
    </source>
</evidence>
<dbReference type="EMBL" id="JAGSND010000010">
    <property type="protein sequence ID" value="MBR0599109.1"/>
    <property type="molecule type" value="Genomic_DNA"/>
</dbReference>
<dbReference type="RefSeq" id="WP_227019241.1">
    <property type="nucleotide sequence ID" value="NZ_JAGSND010000010.1"/>
</dbReference>
<evidence type="ECO:0000256" key="1">
    <source>
        <dbReference type="ARBA" id="ARBA00004429"/>
    </source>
</evidence>
<keyword evidence="2" id="KW-0813">Transport</keyword>
<name>A0A8J8B2B2_9FIRM</name>
<evidence type="ECO:0000256" key="9">
    <source>
        <dbReference type="SAM" id="Phobius"/>
    </source>
</evidence>
<keyword evidence="5 9" id="KW-0812">Transmembrane</keyword>
<dbReference type="GO" id="GO:0015740">
    <property type="term" value="P:C4-dicarboxylate transport"/>
    <property type="evidence" value="ECO:0007669"/>
    <property type="project" value="TreeGrafter"/>
</dbReference>
<feature type="transmembrane region" description="Helical" evidence="9">
    <location>
        <begin position="12"/>
        <end position="33"/>
    </location>
</feature>
<keyword evidence="4" id="KW-0997">Cell inner membrane</keyword>
<feature type="domain" description="Tripartite ATP-independent periplasmic transporters DctQ component" evidence="10">
    <location>
        <begin position="23"/>
        <end position="153"/>
    </location>
</feature>
<keyword evidence="3" id="KW-1003">Cell membrane</keyword>
<dbReference type="AlphaFoldDB" id="A0A8J8B2B2"/>
<dbReference type="Proteomes" id="UP000675664">
    <property type="component" value="Unassembled WGS sequence"/>
</dbReference>
<protein>
    <submittedName>
        <fullName evidence="11">TRAP transporter small permease</fullName>
    </submittedName>
</protein>
<evidence type="ECO:0000313" key="12">
    <source>
        <dbReference type="Proteomes" id="UP000675664"/>
    </source>
</evidence>
<feature type="transmembrane region" description="Helical" evidence="9">
    <location>
        <begin position="84"/>
        <end position="108"/>
    </location>
</feature>
<dbReference type="GO" id="GO:0022857">
    <property type="term" value="F:transmembrane transporter activity"/>
    <property type="evidence" value="ECO:0007669"/>
    <property type="project" value="TreeGrafter"/>
</dbReference>
<evidence type="ECO:0000313" key="11">
    <source>
        <dbReference type="EMBL" id="MBR0599109.1"/>
    </source>
</evidence>
<sequence length="162" mass="18307">MLLKKFTTILGYVSGFMIFLTGVIMLYDVFARYFLGSPSVWAQSISQYLILAAAFFGTSYCLQSGGHVHVEILVDRVRPLPRRILFTLGYLFALIFAAALLKSCWEYAVMAYQFAWDAQGNLPLPSVILYGIMVFGSVMLILTLLARVVEIWRKGEEKEAEK</sequence>
<feature type="transmembrane region" description="Helical" evidence="9">
    <location>
        <begin position="128"/>
        <end position="149"/>
    </location>
</feature>
<gene>
    <name evidence="11" type="ORF">KCX82_14560</name>
</gene>
<reference evidence="11" key="1">
    <citation type="submission" date="2021-04" db="EMBL/GenBank/DDBJ databases">
        <title>Sinoanaerobacter chloroacetimidivorans sp. nov., an obligate anaerobic bacterium isolated from anaerobic sludge.</title>
        <authorList>
            <person name="Bao Y."/>
        </authorList>
    </citation>
    <scope>NUCLEOTIDE SEQUENCE</scope>
    <source>
        <strain evidence="11">BAD-6</strain>
    </source>
</reference>